<proteinExistence type="predicted"/>
<dbReference type="Proteomes" id="UP000692954">
    <property type="component" value="Unassembled WGS sequence"/>
</dbReference>
<dbReference type="InterPro" id="IPR000719">
    <property type="entry name" value="Prot_kinase_dom"/>
</dbReference>
<dbReference type="EMBL" id="CAJJDN010000025">
    <property type="protein sequence ID" value="CAD8069605.1"/>
    <property type="molecule type" value="Genomic_DNA"/>
</dbReference>
<sequence>MIFILDNKYPQFRIEILDAEKRISDIISENKDNQNLITIYFVKEIHEFLNQQVNQQITSQRRLIIIMENCESNLQNLLFEKKIFNDEEILDFLNQFLQGYKVLYNKFIIHRNIKPENILVNKVNGKIIYKQLTLELQKYAKLMIIIFLKLEPSLCCSRDK</sequence>
<accession>A0A8S1LUB1</accession>
<dbReference type="GO" id="GO:0005776">
    <property type="term" value="C:autophagosome"/>
    <property type="evidence" value="ECO:0007669"/>
    <property type="project" value="TreeGrafter"/>
</dbReference>
<evidence type="ECO:0000313" key="3">
    <source>
        <dbReference type="EMBL" id="CAD8069609.1"/>
    </source>
</evidence>
<dbReference type="EMBL" id="CAJJDN010000025">
    <property type="protein sequence ID" value="CAD8069609.1"/>
    <property type="molecule type" value="Genomic_DNA"/>
</dbReference>
<reference evidence="2" key="1">
    <citation type="submission" date="2021-01" db="EMBL/GenBank/DDBJ databases">
        <authorList>
            <consortium name="Genoscope - CEA"/>
            <person name="William W."/>
        </authorList>
    </citation>
    <scope>NUCLEOTIDE SEQUENCE</scope>
</reference>
<dbReference type="GO" id="GO:0010506">
    <property type="term" value="P:regulation of autophagy"/>
    <property type="evidence" value="ECO:0007669"/>
    <property type="project" value="InterPro"/>
</dbReference>
<organism evidence="2 4">
    <name type="scientific">Paramecium sonneborni</name>
    <dbReference type="NCBI Taxonomy" id="65129"/>
    <lineage>
        <taxon>Eukaryota</taxon>
        <taxon>Sar</taxon>
        <taxon>Alveolata</taxon>
        <taxon>Ciliophora</taxon>
        <taxon>Intramacronucleata</taxon>
        <taxon>Oligohymenophorea</taxon>
        <taxon>Peniculida</taxon>
        <taxon>Parameciidae</taxon>
        <taxon>Paramecium</taxon>
    </lineage>
</organism>
<dbReference type="AlphaFoldDB" id="A0A8S1LUB1"/>
<dbReference type="GO" id="GO:0000407">
    <property type="term" value="C:phagophore assembly site"/>
    <property type="evidence" value="ECO:0007669"/>
    <property type="project" value="TreeGrafter"/>
</dbReference>
<dbReference type="Pfam" id="PF00069">
    <property type="entry name" value="Pkinase"/>
    <property type="match status" value="1"/>
</dbReference>
<feature type="domain" description="Protein kinase" evidence="1">
    <location>
        <begin position="1"/>
        <end position="160"/>
    </location>
</feature>
<comment type="caution">
    <text evidence="2">The sequence shown here is derived from an EMBL/GenBank/DDBJ whole genome shotgun (WGS) entry which is preliminary data.</text>
</comment>
<dbReference type="GO" id="GO:0000045">
    <property type="term" value="P:autophagosome assembly"/>
    <property type="evidence" value="ECO:0007669"/>
    <property type="project" value="TreeGrafter"/>
</dbReference>
<dbReference type="GO" id="GO:0005524">
    <property type="term" value="F:ATP binding"/>
    <property type="evidence" value="ECO:0007669"/>
    <property type="project" value="UniProtKB-KW"/>
</dbReference>
<dbReference type="OrthoDB" id="312768at2759"/>
<dbReference type="PROSITE" id="PS50011">
    <property type="entry name" value="PROTEIN_KINASE_DOM"/>
    <property type="match status" value="1"/>
</dbReference>
<evidence type="ECO:0000259" key="1">
    <source>
        <dbReference type="PROSITE" id="PS50011"/>
    </source>
</evidence>
<name>A0A8S1LUB1_9CILI</name>
<keyword evidence="4" id="KW-1185">Reference proteome</keyword>
<dbReference type="GO" id="GO:0016020">
    <property type="term" value="C:membrane"/>
    <property type="evidence" value="ECO:0007669"/>
    <property type="project" value="TreeGrafter"/>
</dbReference>
<gene>
    <name evidence="2" type="ORF">PSON_ATCC_30995.1.T0250366</name>
    <name evidence="3" type="ORF">PSON_ATCC_30995.1.T0250368</name>
</gene>
<dbReference type="GO" id="GO:0005829">
    <property type="term" value="C:cytosol"/>
    <property type="evidence" value="ECO:0007669"/>
    <property type="project" value="TreeGrafter"/>
</dbReference>
<protein>
    <recommendedName>
        <fullName evidence="1">Protein kinase domain-containing protein</fullName>
    </recommendedName>
</protein>
<dbReference type="GO" id="GO:0004674">
    <property type="term" value="F:protein serine/threonine kinase activity"/>
    <property type="evidence" value="ECO:0007669"/>
    <property type="project" value="InterPro"/>
</dbReference>
<evidence type="ECO:0000313" key="2">
    <source>
        <dbReference type="EMBL" id="CAD8069605.1"/>
    </source>
</evidence>
<evidence type="ECO:0000313" key="4">
    <source>
        <dbReference type="Proteomes" id="UP000692954"/>
    </source>
</evidence>